<evidence type="ECO:0008006" key="4">
    <source>
        <dbReference type="Google" id="ProtNLM"/>
    </source>
</evidence>
<dbReference type="Pfam" id="PF14023">
    <property type="entry name" value="Bestrophin-like"/>
    <property type="match status" value="1"/>
</dbReference>
<feature type="transmembrane region" description="Helical" evidence="1">
    <location>
        <begin position="187"/>
        <end position="207"/>
    </location>
</feature>
<dbReference type="EMBL" id="JBINXB010000002">
    <property type="protein sequence ID" value="MFH6564839.1"/>
    <property type="molecule type" value="Genomic_DNA"/>
</dbReference>
<proteinExistence type="predicted"/>
<dbReference type="Proteomes" id="UP001609821">
    <property type="component" value="Unassembled WGS sequence"/>
</dbReference>
<name>A0ABW7LV31_9PSED</name>
<accession>A0ABW7LV31</accession>
<reference evidence="2 3" key="1">
    <citation type="submission" date="2024-10" db="EMBL/GenBank/DDBJ databases">
        <title>Aeromonas and Pseudomonas from the Cagarras Archipelago, Rio de Janeiro, Brazil.</title>
        <authorList>
            <person name="Canellas A.L.B."/>
            <person name="Laport M.S."/>
        </authorList>
    </citation>
    <scope>NUCLEOTIDE SEQUENCE [LARGE SCALE GENOMIC DNA]</scope>
    <source>
        <strain evidence="2 3">CPF-4</strain>
    </source>
</reference>
<sequence>MLSILNSIDVYSWCLLISLLLGLCLAAFAGKITWGAKTGRNVDFDDELKVVLGGTLSMLGLLIGFILSFAISGLNTRVVAEENEAIAIGNAFQRTTLLSESQQQKAEIMLQDYLALRISFFETNDDSKRAAIRMESINAQSHMWALISKIAKEKSGSVILSVLNASGELYVSQQKTMSSWRRQIPGVAWVLLVLCAACSNFLIGYNARGSSRGNTLVCIMPVFTALALFMIAEIDVPGKGLIQVSPDNLRALVLTLKHGGLTL</sequence>
<dbReference type="InterPro" id="IPR025333">
    <property type="entry name" value="DUF4239"/>
</dbReference>
<gene>
    <name evidence="2" type="ORF">ACHMWK_02400</name>
</gene>
<evidence type="ECO:0000313" key="2">
    <source>
        <dbReference type="EMBL" id="MFH6564839.1"/>
    </source>
</evidence>
<keyword evidence="1" id="KW-0812">Transmembrane</keyword>
<protein>
    <recommendedName>
        <fullName evidence="4">DUF4239 domain-containing protein</fullName>
    </recommendedName>
</protein>
<organism evidence="2 3">
    <name type="scientific">Pseudomonas kulmbachensis</name>
    <dbReference type="NCBI Taxonomy" id="3043408"/>
    <lineage>
        <taxon>Bacteria</taxon>
        <taxon>Pseudomonadati</taxon>
        <taxon>Pseudomonadota</taxon>
        <taxon>Gammaproteobacteria</taxon>
        <taxon>Pseudomonadales</taxon>
        <taxon>Pseudomonadaceae</taxon>
        <taxon>Pseudomonas</taxon>
    </lineage>
</organism>
<keyword evidence="1" id="KW-1133">Transmembrane helix</keyword>
<evidence type="ECO:0000313" key="3">
    <source>
        <dbReference type="Proteomes" id="UP001609821"/>
    </source>
</evidence>
<evidence type="ECO:0000256" key="1">
    <source>
        <dbReference type="SAM" id="Phobius"/>
    </source>
</evidence>
<keyword evidence="3" id="KW-1185">Reference proteome</keyword>
<comment type="caution">
    <text evidence="2">The sequence shown here is derived from an EMBL/GenBank/DDBJ whole genome shotgun (WGS) entry which is preliminary data.</text>
</comment>
<keyword evidence="1" id="KW-0472">Membrane</keyword>
<dbReference type="RefSeq" id="WP_321836262.1">
    <property type="nucleotide sequence ID" value="NZ_JBINXA010000003.1"/>
</dbReference>
<feature type="transmembrane region" description="Helical" evidence="1">
    <location>
        <begin position="50"/>
        <end position="71"/>
    </location>
</feature>
<feature type="transmembrane region" description="Helical" evidence="1">
    <location>
        <begin position="213"/>
        <end position="232"/>
    </location>
</feature>